<dbReference type="GO" id="GO:0006986">
    <property type="term" value="P:response to unfolded protein"/>
    <property type="evidence" value="ECO:0007669"/>
    <property type="project" value="UniProtKB-KW"/>
</dbReference>
<dbReference type="GO" id="GO:0044322">
    <property type="term" value="C:endoplasmic reticulum quality control compartment"/>
    <property type="evidence" value="ECO:0007669"/>
    <property type="project" value="GOC"/>
</dbReference>
<dbReference type="EC" id="3.2.1.-" evidence="6"/>
<evidence type="ECO:0000313" key="8">
    <source>
        <dbReference type="Proteomes" id="UP000694412"/>
    </source>
</evidence>
<evidence type="ECO:0000256" key="1">
    <source>
        <dbReference type="ARBA" id="ARBA00004240"/>
    </source>
</evidence>
<dbReference type="GO" id="GO:0004571">
    <property type="term" value="F:mannosyl-oligosaccharide 1,2-alpha-mannosidase activity"/>
    <property type="evidence" value="ECO:0007669"/>
    <property type="project" value="InterPro"/>
</dbReference>
<name>A0A8C2UHS3_COTJA</name>
<keyword evidence="6" id="KW-0378">Hydrolase</keyword>
<reference evidence="7" key="3">
    <citation type="submission" date="2025-09" db="UniProtKB">
        <authorList>
            <consortium name="Ensembl"/>
        </authorList>
    </citation>
    <scope>IDENTIFICATION</scope>
</reference>
<dbReference type="GeneTree" id="ENSGT00940000159233"/>
<dbReference type="GO" id="GO:0005509">
    <property type="term" value="F:calcium ion binding"/>
    <property type="evidence" value="ECO:0007669"/>
    <property type="project" value="InterPro"/>
</dbReference>
<dbReference type="InterPro" id="IPR044674">
    <property type="entry name" value="EDEM1/2/3"/>
</dbReference>
<dbReference type="GO" id="GO:0005975">
    <property type="term" value="P:carbohydrate metabolic process"/>
    <property type="evidence" value="ECO:0007669"/>
    <property type="project" value="InterPro"/>
</dbReference>
<organism evidence="7 8">
    <name type="scientific">Coturnix japonica</name>
    <name type="common">Japanese quail</name>
    <name type="synonym">Coturnix coturnix japonica</name>
    <dbReference type="NCBI Taxonomy" id="93934"/>
    <lineage>
        <taxon>Eukaryota</taxon>
        <taxon>Metazoa</taxon>
        <taxon>Chordata</taxon>
        <taxon>Craniata</taxon>
        <taxon>Vertebrata</taxon>
        <taxon>Euteleostomi</taxon>
        <taxon>Archelosauria</taxon>
        <taxon>Archosauria</taxon>
        <taxon>Dinosauria</taxon>
        <taxon>Saurischia</taxon>
        <taxon>Theropoda</taxon>
        <taxon>Coelurosauria</taxon>
        <taxon>Aves</taxon>
        <taxon>Neognathae</taxon>
        <taxon>Galloanserae</taxon>
        <taxon>Galliformes</taxon>
        <taxon>Phasianidae</taxon>
        <taxon>Perdicinae</taxon>
        <taxon>Coturnix</taxon>
    </lineage>
</organism>
<dbReference type="InterPro" id="IPR001382">
    <property type="entry name" value="Glyco_hydro_47"/>
</dbReference>
<keyword evidence="3" id="KW-0256">Endoplasmic reticulum</keyword>
<dbReference type="PANTHER" id="PTHR45679:SF6">
    <property type="entry name" value="ER DEGRADATION-ENHANCING ALPHA-MANNOSIDASE-LIKE PROTEIN 2"/>
    <property type="match status" value="1"/>
</dbReference>
<dbReference type="InterPro" id="IPR036026">
    <property type="entry name" value="Seven-hairpin_glycosidases"/>
</dbReference>
<evidence type="ECO:0000256" key="2">
    <source>
        <dbReference type="ARBA" id="ARBA00007658"/>
    </source>
</evidence>
<dbReference type="Gene3D" id="1.50.10.10">
    <property type="match status" value="1"/>
</dbReference>
<dbReference type="SUPFAM" id="SSF48225">
    <property type="entry name" value="Seven-hairpin glycosidases"/>
    <property type="match status" value="1"/>
</dbReference>
<dbReference type="Proteomes" id="UP000694412">
    <property type="component" value="Chromosome 20"/>
</dbReference>
<dbReference type="GO" id="GO:0016020">
    <property type="term" value="C:membrane"/>
    <property type="evidence" value="ECO:0007669"/>
    <property type="project" value="InterPro"/>
</dbReference>
<evidence type="ECO:0000256" key="6">
    <source>
        <dbReference type="RuleBase" id="RU361193"/>
    </source>
</evidence>
<accession>A0A8C2UHS3</accession>
<comment type="similarity">
    <text evidence="2 6">Belongs to the glycosyl hydrolase 47 family.</text>
</comment>
<proteinExistence type="inferred from homology"/>
<evidence type="ECO:0000313" key="7">
    <source>
        <dbReference type="Ensembl" id="ENSCJPP00005026602.1"/>
    </source>
</evidence>
<dbReference type="InterPro" id="IPR012341">
    <property type="entry name" value="6hp_glycosidase-like_sf"/>
</dbReference>
<reference evidence="7" key="1">
    <citation type="submission" date="2015-11" db="EMBL/GenBank/DDBJ databases">
        <authorList>
            <consortium name="International Coturnix japonica Genome Analysis Consortium"/>
            <person name="Warren W."/>
            <person name="Burt D.W."/>
            <person name="Antin P.B."/>
            <person name="Lanford R."/>
            <person name="Gros J."/>
            <person name="Wilson R.K."/>
        </authorList>
    </citation>
    <scope>NUCLEOTIDE SEQUENCE [LARGE SCALE GENOMIC DNA]</scope>
</reference>
<evidence type="ECO:0000256" key="3">
    <source>
        <dbReference type="ARBA" id="ARBA00022824"/>
    </source>
</evidence>
<keyword evidence="4" id="KW-0325">Glycoprotein</keyword>
<dbReference type="GO" id="GO:1904380">
    <property type="term" value="P:endoplasmic reticulum mannose trimming"/>
    <property type="evidence" value="ECO:0007669"/>
    <property type="project" value="InterPro"/>
</dbReference>
<comment type="subcellular location">
    <subcellularLocation>
        <location evidence="1">Endoplasmic reticulum</location>
    </subcellularLocation>
</comment>
<evidence type="ECO:0000256" key="4">
    <source>
        <dbReference type="ARBA" id="ARBA00023180"/>
    </source>
</evidence>
<protein>
    <recommendedName>
        <fullName evidence="6">alpha-1,2-Mannosidase</fullName>
        <ecNumber evidence="6">3.2.1.-</ecNumber>
    </recommendedName>
</protein>
<dbReference type="Pfam" id="PF01532">
    <property type="entry name" value="Glyco_hydro_47"/>
    <property type="match status" value="1"/>
</dbReference>
<dbReference type="PRINTS" id="PR00747">
    <property type="entry name" value="GLYHDRLASE47"/>
</dbReference>
<dbReference type="AlphaFoldDB" id="A0A8C2UHS3"/>
<dbReference type="Ensembl" id="ENSCJPT00005036054.1">
    <property type="protein sequence ID" value="ENSCJPP00005026602.1"/>
    <property type="gene ID" value="ENSCJPG00005020692.1"/>
</dbReference>
<keyword evidence="8" id="KW-1185">Reference proteome</keyword>
<sequence length="209" mass="22537">MHLPVVGGLLSAHLLSKKAGVEVEVGWPCSGPLLRMAEEAARKLLPAFQTPTGMPYGTVNLLHGVNPGETPVTCTAGIGTFIVEFATLSHLTGDPVFEDVARKALKALWKNRSDIGLVGNHIDVVTAKWVAQDAGIGAGVDSYFEYLVKGAILLQDKELMAMFLGKQVCLFSLVLKGPRNVPLYSPVKVSLWEYKANKFHLGLFPVSLL</sequence>
<evidence type="ECO:0000256" key="5">
    <source>
        <dbReference type="ARBA" id="ARBA00023230"/>
    </source>
</evidence>
<dbReference type="PANTHER" id="PTHR45679">
    <property type="entry name" value="ER DEGRADATION-ENHANCING ALPHA-MANNOSIDASE-LIKE PROTEIN 2"/>
    <property type="match status" value="1"/>
</dbReference>
<reference evidence="7" key="2">
    <citation type="submission" date="2025-08" db="UniProtKB">
        <authorList>
            <consortium name="Ensembl"/>
        </authorList>
    </citation>
    <scope>IDENTIFICATION</scope>
</reference>
<keyword evidence="5" id="KW-0834">Unfolded protein response</keyword>
<keyword evidence="6" id="KW-0326">Glycosidase</keyword>